<feature type="transmembrane region" description="Helical" evidence="12">
    <location>
        <begin position="363"/>
        <end position="385"/>
    </location>
</feature>
<evidence type="ECO:0000256" key="2">
    <source>
        <dbReference type="ARBA" id="ARBA00009819"/>
    </source>
</evidence>
<dbReference type="PIRSF" id="PIRSF006446">
    <property type="entry name" value="Cyt_quinol_oxidase_1"/>
    <property type="match status" value="1"/>
</dbReference>
<evidence type="ECO:0000256" key="4">
    <source>
        <dbReference type="ARBA" id="ARBA00022475"/>
    </source>
</evidence>
<organism evidence="14 15">
    <name type="scientific">Paenibacillus faecis</name>
    <dbReference type="NCBI Taxonomy" id="862114"/>
    <lineage>
        <taxon>Bacteria</taxon>
        <taxon>Bacillati</taxon>
        <taxon>Bacillota</taxon>
        <taxon>Bacilli</taxon>
        <taxon>Bacillales</taxon>
        <taxon>Paenibacillaceae</taxon>
        <taxon>Paenibacillus</taxon>
    </lineage>
</organism>
<dbReference type="Proteomes" id="UP000325218">
    <property type="component" value="Unassembled WGS sequence"/>
</dbReference>
<dbReference type="GO" id="GO:0070069">
    <property type="term" value="C:cytochrome complex"/>
    <property type="evidence" value="ECO:0007669"/>
    <property type="project" value="UniProtKB-UniRule"/>
</dbReference>
<dbReference type="PANTHER" id="PTHR30365:SF15">
    <property type="entry name" value="CYTOCHROME BD UBIQUINOL OXIDASE SUBUNIT 1"/>
    <property type="match status" value="1"/>
</dbReference>
<evidence type="ECO:0000313" key="14">
    <source>
        <dbReference type="EMBL" id="TYA12002.1"/>
    </source>
</evidence>
<keyword evidence="10 12" id="KW-0408">Iron</keyword>
<dbReference type="GO" id="GO:0016682">
    <property type="term" value="F:oxidoreductase activity, acting on diphenols and related substances as donors, oxygen as acceptor"/>
    <property type="evidence" value="ECO:0007669"/>
    <property type="project" value="TreeGrafter"/>
</dbReference>
<feature type="transmembrane region" description="Helical" evidence="12">
    <location>
        <begin position="329"/>
        <end position="351"/>
    </location>
</feature>
<keyword evidence="9 12" id="KW-1133">Transmembrane helix</keyword>
<feature type="transmembrane region" description="Helical" evidence="12">
    <location>
        <begin position="91"/>
        <end position="115"/>
    </location>
</feature>
<evidence type="ECO:0000256" key="3">
    <source>
        <dbReference type="ARBA" id="ARBA00022448"/>
    </source>
</evidence>
<evidence type="ECO:0000256" key="13">
    <source>
        <dbReference type="SAM" id="MobiDB-lite"/>
    </source>
</evidence>
<dbReference type="GO" id="GO:0005886">
    <property type="term" value="C:plasma membrane"/>
    <property type="evidence" value="ECO:0007669"/>
    <property type="project" value="UniProtKB-SubCell"/>
</dbReference>
<feature type="compositionally biased region" description="Basic and acidic residues" evidence="13">
    <location>
        <begin position="450"/>
        <end position="467"/>
    </location>
</feature>
<proteinExistence type="inferred from homology"/>
<keyword evidence="5 12" id="KW-0349">Heme</keyword>
<feature type="transmembrane region" description="Helical" evidence="12">
    <location>
        <begin position="53"/>
        <end position="71"/>
    </location>
</feature>
<comment type="caution">
    <text evidence="14">The sequence shown here is derived from an EMBL/GenBank/DDBJ whole genome shotgun (WGS) entry which is preliminary data.</text>
</comment>
<feature type="transmembrane region" description="Helical" evidence="12">
    <location>
        <begin position="20"/>
        <end position="41"/>
    </location>
</feature>
<protein>
    <submittedName>
        <fullName evidence="14">Cytochrome ubiquinol oxidase subunit I</fullName>
    </submittedName>
</protein>
<evidence type="ECO:0000256" key="1">
    <source>
        <dbReference type="ARBA" id="ARBA00004651"/>
    </source>
</evidence>
<accession>A0A5D0CQC4</accession>
<evidence type="ECO:0000256" key="7">
    <source>
        <dbReference type="ARBA" id="ARBA00022723"/>
    </source>
</evidence>
<evidence type="ECO:0000256" key="9">
    <source>
        <dbReference type="ARBA" id="ARBA00022989"/>
    </source>
</evidence>
<keyword evidence="4 12" id="KW-1003">Cell membrane</keyword>
<evidence type="ECO:0000256" key="6">
    <source>
        <dbReference type="ARBA" id="ARBA00022692"/>
    </source>
</evidence>
<reference evidence="14 15" key="1">
    <citation type="submission" date="2019-08" db="EMBL/GenBank/DDBJ databases">
        <title>Genome sequencing of Paenibacillus faecis DSM 23593(T).</title>
        <authorList>
            <person name="Kook J.-K."/>
            <person name="Park S.-N."/>
            <person name="Lim Y.K."/>
        </authorList>
    </citation>
    <scope>NUCLEOTIDE SEQUENCE [LARGE SCALE GENOMIC DNA]</scope>
    <source>
        <strain evidence="14 15">DSM 23593</strain>
    </source>
</reference>
<dbReference type="OrthoDB" id="9807042at2"/>
<evidence type="ECO:0000256" key="5">
    <source>
        <dbReference type="ARBA" id="ARBA00022617"/>
    </source>
</evidence>
<dbReference type="GO" id="GO:0009055">
    <property type="term" value="F:electron transfer activity"/>
    <property type="evidence" value="ECO:0007669"/>
    <property type="project" value="UniProtKB-UniRule"/>
</dbReference>
<dbReference type="EMBL" id="VSDO01000003">
    <property type="protein sequence ID" value="TYA12002.1"/>
    <property type="molecule type" value="Genomic_DNA"/>
</dbReference>
<dbReference type="RefSeq" id="WP_148453199.1">
    <property type="nucleotide sequence ID" value="NZ_BORZ01000008.1"/>
</dbReference>
<dbReference type="GO" id="GO:0019646">
    <property type="term" value="P:aerobic electron transport chain"/>
    <property type="evidence" value="ECO:0007669"/>
    <property type="project" value="InterPro"/>
</dbReference>
<evidence type="ECO:0000256" key="11">
    <source>
        <dbReference type="ARBA" id="ARBA00023136"/>
    </source>
</evidence>
<dbReference type="GO" id="GO:0046872">
    <property type="term" value="F:metal ion binding"/>
    <property type="evidence" value="ECO:0007669"/>
    <property type="project" value="UniProtKB-UniRule"/>
</dbReference>
<keyword evidence="8 12" id="KW-0249">Electron transport</keyword>
<gene>
    <name evidence="14" type="ORF">FRY98_14775</name>
</gene>
<keyword evidence="11 12" id="KW-0472">Membrane</keyword>
<dbReference type="PANTHER" id="PTHR30365">
    <property type="entry name" value="CYTOCHROME D UBIQUINOL OXIDASE"/>
    <property type="match status" value="1"/>
</dbReference>
<feature type="transmembrane region" description="Helical" evidence="12">
    <location>
        <begin position="217"/>
        <end position="235"/>
    </location>
</feature>
<comment type="similarity">
    <text evidence="2 12">Belongs to the cytochrome ubiquinol oxidase subunit 1 family.</text>
</comment>
<comment type="subcellular location">
    <subcellularLocation>
        <location evidence="1">Cell membrane</location>
        <topology evidence="1">Multi-pass membrane protein</topology>
    </subcellularLocation>
</comment>
<feature type="transmembrane region" description="Helical" evidence="12">
    <location>
        <begin position="127"/>
        <end position="145"/>
    </location>
</feature>
<keyword evidence="15" id="KW-1185">Reference proteome</keyword>
<evidence type="ECO:0000313" key="15">
    <source>
        <dbReference type="Proteomes" id="UP000325218"/>
    </source>
</evidence>
<evidence type="ECO:0000256" key="12">
    <source>
        <dbReference type="PIRNR" id="PIRNR006446"/>
    </source>
</evidence>
<dbReference type="GO" id="GO:0020037">
    <property type="term" value="F:heme binding"/>
    <property type="evidence" value="ECO:0007669"/>
    <property type="project" value="TreeGrafter"/>
</dbReference>
<keyword evidence="3 12" id="KW-0813">Transport</keyword>
<name>A0A5D0CQC4_9BACL</name>
<dbReference type="AlphaFoldDB" id="A0A5D0CQC4"/>
<dbReference type="InterPro" id="IPR002585">
    <property type="entry name" value="Cyt-d_ubiquinol_oxidase_su_1"/>
</dbReference>
<keyword evidence="7 12" id="KW-0479">Metal-binding</keyword>
<feature type="transmembrane region" description="Helical" evidence="12">
    <location>
        <begin position="185"/>
        <end position="205"/>
    </location>
</feature>
<feature type="transmembrane region" description="Helical" evidence="12">
    <location>
        <begin position="414"/>
        <end position="437"/>
    </location>
</feature>
<evidence type="ECO:0000256" key="8">
    <source>
        <dbReference type="ARBA" id="ARBA00022982"/>
    </source>
</evidence>
<keyword evidence="6 12" id="KW-0812">Transmembrane</keyword>
<feature type="region of interest" description="Disordered" evidence="13">
    <location>
        <begin position="445"/>
        <end position="467"/>
    </location>
</feature>
<dbReference type="Pfam" id="PF01654">
    <property type="entry name" value="Cyt_bd_oxida_I"/>
    <property type="match status" value="1"/>
</dbReference>
<evidence type="ECO:0000256" key="10">
    <source>
        <dbReference type="ARBA" id="ARBA00023004"/>
    </source>
</evidence>
<sequence>MDPLMLARLQFAATTIFHFFFVPLSIGLVLLVAIMETMYVVKGKEEYKKMAKFWGKLFLINFAVGVVTGIIQEFQFGMNWSDYSRFVGDVFGAPLAVEALFAFFMESTFIGLWIFGWDRLSKKVHLLSIWLVALGTTVSAFWILAANSFMQRPVGFEINNGRAEMNDFFALISNGQLWVEFPHTVLGAFATGAFMITGISAYKLLRKQDVQFFKKSFTIAVIVGLIASFSTALFGHQQAQYLVKTQPMKMAASEGLWGKSGDPAPWTVYAHIDPGSGSNTFEIKIPYLLSFLSYSKFSGEVKGMHELQAEYEQTYGPGDYIPPVRTTFWSFRIMIAAGCLMILLGMYGAYLAWRKKLDQPNTWFYRFMLWGISLPFIANTAGWIMTEIGRQPWTVFGLMQTKDSVSPSVTSGQLLFSLIAYCAIYTALAIVMVYLFVKTIKKGPNAENTSDDHSSDPYAKEGYHAVS</sequence>